<dbReference type="InterPro" id="IPR008920">
    <property type="entry name" value="TF_FadR/GntR_C"/>
</dbReference>
<dbReference type="PROSITE" id="PS50949">
    <property type="entry name" value="HTH_GNTR"/>
    <property type="match status" value="1"/>
</dbReference>
<dbReference type="EMBL" id="JBHSFU010000004">
    <property type="protein sequence ID" value="MFC4557824.1"/>
    <property type="molecule type" value="Genomic_DNA"/>
</dbReference>
<evidence type="ECO:0000256" key="1">
    <source>
        <dbReference type="ARBA" id="ARBA00023015"/>
    </source>
</evidence>
<evidence type="ECO:0000256" key="2">
    <source>
        <dbReference type="ARBA" id="ARBA00023125"/>
    </source>
</evidence>
<organism evidence="5 6">
    <name type="scientific">Virgibacillus kekensis</name>
    <dbReference type="NCBI Taxonomy" id="202261"/>
    <lineage>
        <taxon>Bacteria</taxon>
        <taxon>Bacillati</taxon>
        <taxon>Bacillota</taxon>
        <taxon>Bacilli</taxon>
        <taxon>Bacillales</taxon>
        <taxon>Bacillaceae</taxon>
        <taxon>Virgibacillus</taxon>
    </lineage>
</organism>
<dbReference type="InterPro" id="IPR036388">
    <property type="entry name" value="WH-like_DNA-bd_sf"/>
</dbReference>
<dbReference type="PANTHER" id="PTHR43537:SF43">
    <property type="entry name" value="GNTR-FAMILY TRANSCRIPTIONAL REGULATOR"/>
    <property type="match status" value="1"/>
</dbReference>
<dbReference type="Pfam" id="PF00392">
    <property type="entry name" value="GntR"/>
    <property type="match status" value="1"/>
</dbReference>
<proteinExistence type="predicted"/>
<dbReference type="Proteomes" id="UP001595989">
    <property type="component" value="Unassembled WGS sequence"/>
</dbReference>
<accession>A0ABV9DJA7</accession>
<feature type="domain" description="HTH gntR-type" evidence="4">
    <location>
        <begin position="16"/>
        <end position="84"/>
    </location>
</feature>
<keyword evidence="2" id="KW-0238">DNA-binding</keyword>
<protein>
    <submittedName>
        <fullName evidence="5">FadR/GntR family transcriptional regulator</fullName>
    </submittedName>
</protein>
<keyword evidence="3" id="KW-0804">Transcription</keyword>
<dbReference type="InterPro" id="IPR011711">
    <property type="entry name" value="GntR_C"/>
</dbReference>
<sequence length="234" mass="26595">MSGGMDSLKMKTVKRNTLANQVIEQLIELLMSGQLKAGDKLPSEMELMNMLSVSRPVLREALSSLEALGVINRKTREGTFFSDKVGSDPFRIMLALSVGDIDKIIETRLTQELGLIGIAAEKISELELKKLRENIELMINTEGDYLEVDREFHRIIAFSASNSITEGMIDAILNMYDKTMENIPLQDRNKAITVQQHKEIYNALEKRDAVQAYIKMYEHLNHARNRIIRPSNDK</sequence>
<reference evidence="6" key="1">
    <citation type="journal article" date="2019" name="Int. J. Syst. Evol. Microbiol.">
        <title>The Global Catalogue of Microorganisms (GCM) 10K type strain sequencing project: providing services to taxonomists for standard genome sequencing and annotation.</title>
        <authorList>
            <consortium name="The Broad Institute Genomics Platform"/>
            <consortium name="The Broad Institute Genome Sequencing Center for Infectious Disease"/>
            <person name="Wu L."/>
            <person name="Ma J."/>
        </authorList>
    </citation>
    <scope>NUCLEOTIDE SEQUENCE [LARGE SCALE GENOMIC DNA]</scope>
    <source>
        <strain evidence="6">CGMCC 4.7426</strain>
    </source>
</reference>
<evidence type="ECO:0000259" key="4">
    <source>
        <dbReference type="PROSITE" id="PS50949"/>
    </source>
</evidence>
<evidence type="ECO:0000313" key="6">
    <source>
        <dbReference type="Proteomes" id="UP001595989"/>
    </source>
</evidence>
<dbReference type="SUPFAM" id="SSF48008">
    <property type="entry name" value="GntR ligand-binding domain-like"/>
    <property type="match status" value="1"/>
</dbReference>
<dbReference type="CDD" id="cd07377">
    <property type="entry name" value="WHTH_GntR"/>
    <property type="match status" value="1"/>
</dbReference>
<dbReference type="Gene3D" id="1.10.10.10">
    <property type="entry name" value="Winged helix-like DNA-binding domain superfamily/Winged helix DNA-binding domain"/>
    <property type="match status" value="1"/>
</dbReference>
<evidence type="ECO:0000313" key="5">
    <source>
        <dbReference type="EMBL" id="MFC4557824.1"/>
    </source>
</evidence>
<dbReference type="SMART" id="SM00345">
    <property type="entry name" value="HTH_GNTR"/>
    <property type="match status" value="1"/>
</dbReference>
<dbReference type="PANTHER" id="PTHR43537">
    <property type="entry name" value="TRANSCRIPTIONAL REGULATOR, GNTR FAMILY"/>
    <property type="match status" value="1"/>
</dbReference>
<dbReference type="Gene3D" id="1.20.120.530">
    <property type="entry name" value="GntR ligand-binding domain-like"/>
    <property type="match status" value="1"/>
</dbReference>
<dbReference type="Pfam" id="PF07729">
    <property type="entry name" value="FCD"/>
    <property type="match status" value="1"/>
</dbReference>
<dbReference type="InterPro" id="IPR036390">
    <property type="entry name" value="WH_DNA-bd_sf"/>
</dbReference>
<keyword evidence="1" id="KW-0805">Transcription regulation</keyword>
<keyword evidence="6" id="KW-1185">Reference proteome</keyword>
<gene>
    <name evidence="5" type="ORF">ACFO3D_06325</name>
</gene>
<dbReference type="SMART" id="SM00895">
    <property type="entry name" value="FCD"/>
    <property type="match status" value="1"/>
</dbReference>
<dbReference type="InterPro" id="IPR000524">
    <property type="entry name" value="Tscrpt_reg_HTH_GntR"/>
</dbReference>
<dbReference type="PRINTS" id="PR00035">
    <property type="entry name" value="HTHGNTR"/>
</dbReference>
<evidence type="ECO:0000256" key="3">
    <source>
        <dbReference type="ARBA" id="ARBA00023163"/>
    </source>
</evidence>
<comment type="caution">
    <text evidence="5">The sequence shown here is derived from an EMBL/GenBank/DDBJ whole genome shotgun (WGS) entry which is preliminary data.</text>
</comment>
<dbReference type="RefSeq" id="WP_390293928.1">
    <property type="nucleotide sequence ID" value="NZ_JBHSFU010000004.1"/>
</dbReference>
<name>A0ABV9DJA7_9BACI</name>
<dbReference type="SUPFAM" id="SSF46785">
    <property type="entry name" value="Winged helix' DNA-binding domain"/>
    <property type="match status" value="1"/>
</dbReference>